<evidence type="ECO:0000256" key="6">
    <source>
        <dbReference type="ARBA" id="ARBA00022722"/>
    </source>
</evidence>
<dbReference type="InterPro" id="IPR001584">
    <property type="entry name" value="Integrase_cat-core"/>
</dbReference>
<dbReference type="GO" id="GO:0006310">
    <property type="term" value="P:DNA recombination"/>
    <property type="evidence" value="ECO:0007669"/>
    <property type="project" value="UniProtKB-KW"/>
</dbReference>
<dbReference type="GO" id="GO:0008233">
    <property type="term" value="F:peptidase activity"/>
    <property type="evidence" value="ECO:0007669"/>
    <property type="project" value="UniProtKB-KW"/>
</dbReference>
<comment type="catalytic activity">
    <reaction evidence="19">
        <text>DNA(n) + a 2'-deoxyribonucleoside 5'-triphosphate = DNA(n+1) + diphosphate</text>
        <dbReference type="Rhea" id="RHEA:22508"/>
        <dbReference type="Rhea" id="RHEA-COMP:17339"/>
        <dbReference type="Rhea" id="RHEA-COMP:17340"/>
        <dbReference type="ChEBI" id="CHEBI:33019"/>
        <dbReference type="ChEBI" id="CHEBI:61560"/>
        <dbReference type="ChEBI" id="CHEBI:173112"/>
        <dbReference type="EC" id="2.7.7.49"/>
    </reaction>
</comment>
<gene>
    <name evidence="22" type="ORF">O181_045367</name>
</gene>
<dbReference type="GO" id="GO:0015074">
    <property type="term" value="P:DNA integration"/>
    <property type="evidence" value="ECO:0007669"/>
    <property type="project" value="UniProtKB-KW"/>
</dbReference>
<keyword evidence="11" id="KW-0067">ATP-binding</keyword>
<evidence type="ECO:0000259" key="21">
    <source>
        <dbReference type="PROSITE" id="PS50994"/>
    </source>
</evidence>
<dbReference type="GO" id="GO:0032196">
    <property type="term" value="P:transposition"/>
    <property type="evidence" value="ECO:0007669"/>
    <property type="project" value="UniProtKB-KW"/>
</dbReference>
<dbReference type="AlphaFoldDB" id="A0A9Q3DTS0"/>
<evidence type="ECO:0000256" key="7">
    <source>
        <dbReference type="ARBA" id="ARBA00022723"/>
    </source>
</evidence>
<evidence type="ECO:0000256" key="8">
    <source>
        <dbReference type="ARBA" id="ARBA00022741"/>
    </source>
</evidence>
<dbReference type="GO" id="GO:0003964">
    <property type="term" value="F:RNA-directed DNA polymerase activity"/>
    <property type="evidence" value="ECO:0007669"/>
    <property type="project" value="UniProtKB-KW"/>
</dbReference>
<keyword evidence="12" id="KW-0460">Magnesium</keyword>
<evidence type="ECO:0000313" key="23">
    <source>
        <dbReference type="Proteomes" id="UP000765509"/>
    </source>
</evidence>
<dbReference type="GO" id="GO:0005524">
    <property type="term" value="F:ATP binding"/>
    <property type="evidence" value="ECO:0007669"/>
    <property type="project" value="UniProtKB-KW"/>
</dbReference>
<dbReference type="GO" id="GO:0046872">
    <property type="term" value="F:metal ion binding"/>
    <property type="evidence" value="ECO:0007669"/>
    <property type="project" value="UniProtKB-KW"/>
</dbReference>
<reference evidence="22" key="1">
    <citation type="submission" date="2021-03" db="EMBL/GenBank/DDBJ databases">
        <title>Draft genome sequence of rust myrtle Austropuccinia psidii MF-1, a brazilian biotype.</title>
        <authorList>
            <person name="Quecine M.C."/>
            <person name="Pachon D.M.R."/>
            <person name="Bonatelli M.L."/>
            <person name="Correr F.H."/>
            <person name="Franceschini L.M."/>
            <person name="Leite T.F."/>
            <person name="Margarido G.R.A."/>
            <person name="Almeida C.A."/>
            <person name="Ferrarezi J.A."/>
            <person name="Labate C.A."/>
        </authorList>
    </citation>
    <scope>NUCLEOTIDE SEQUENCE</scope>
    <source>
        <strain evidence="22">MF-1</strain>
    </source>
</reference>
<dbReference type="GO" id="GO:0003723">
    <property type="term" value="F:RNA binding"/>
    <property type="evidence" value="ECO:0007669"/>
    <property type="project" value="UniProtKB-KW"/>
</dbReference>
<dbReference type="GO" id="GO:0003887">
    <property type="term" value="F:DNA-directed DNA polymerase activity"/>
    <property type="evidence" value="ECO:0007669"/>
    <property type="project" value="UniProtKB-KW"/>
</dbReference>
<keyword evidence="16" id="KW-0239">DNA-directed DNA polymerase</keyword>
<dbReference type="PANTHER" id="PTHR42648">
    <property type="entry name" value="TRANSPOSASE, PUTATIVE-RELATED"/>
    <property type="match status" value="1"/>
</dbReference>
<evidence type="ECO:0000256" key="14">
    <source>
        <dbReference type="ARBA" id="ARBA00022908"/>
    </source>
</evidence>
<evidence type="ECO:0000256" key="2">
    <source>
        <dbReference type="ARBA" id="ARBA00022578"/>
    </source>
</evidence>
<comment type="caution">
    <text evidence="22">The sequence shown here is derived from an EMBL/GenBank/DDBJ whole genome shotgun (WGS) entry which is preliminary data.</text>
</comment>
<protein>
    <recommendedName>
        <fullName evidence="21">Integrase catalytic domain-containing protein</fullName>
    </recommendedName>
</protein>
<name>A0A9Q3DTS0_9BASI</name>
<keyword evidence="15" id="KW-0695">RNA-directed DNA polymerase</keyword>
<evidence type="ECO:0000256" key="10">
    <source>
        <dbReference type="ARBA" id="ARBA00022801"/>
    </source>
</evidence>
<evidence type="ECO:0000256" key="16">
    <source>
        <dbReference type="ARBA" id="ARBA00022932"/>
    </source>
</evidence>
<accession>A0A9Q3DTS0</accession>
<dbReference type="SUPFAM" id="SSF53098">
    <property type="entry name" value="Ribonuclease H-like"/>
    <property type="match status" value="1"/>
</dbReference>
<sequence length="363" mass="40704">MPALLQPREDQLILDCGASHHMFNSLKPFVNTPKGTSIHMATGDANSKLSEVGIGSVKILNHNNTLTLKECLYVPNLKCNLISLLELFKEQLTVNRKDNFFSLNSNGKVIMHSKIINKLMVINYTIPKTLLTNQINNLWHDRLGNPRDSVLKQLGLPTPQDNCLVCKTDKAHKQPFNSHFEPAPSTLDCVHIDVVGTINPPSVLGKHDFLTIVDQSSSYKIVKFLQKKSEVFEKFQATKIVMENTQDKKLKKLLSDRGGEFLNNEFKKLSNECGFIHIFSPPETPQHNAFAERANQTILEKACCLLGGSNLPANFWADAVNTAVLLSNLSPTASRKNHSPHFLWTNTPARLTRLRKFGFRAVV</sequence>
<keyword evidence="13" id="KW-0694">RNA-binding</keyword>
<dbReference type="GO" id="GO:0006508">
    <property type="term" value="P:proteolysis"/>
    <property type="evidence" value="ECO:0007669"/>
    <property type="project" value="UniProtKB-KW"/>
</dbReference>
<keyword evidence="10" id="KW-0378">Hydrolase</keyword>
<keyword evidence="8" id="KW-0547">Nucleotide-binding</keyword>
<evidence type="ECO:0000256" key="18">
    <source>
        <dbReference type="ARBA" id="ARBA00023172"/>
    </source>
</evidence>
<organism evidence="22 23">
    <name type="scientific">Austropuccinia psidii MF-1</name>
    <dbReference type="NCBI Taxonomy" id="1389203"/>
    <lineage>
        <taxon>Eukaryota</taxon>
        <taxon>Fungi</taxon>
        <taxon>Dikarya</taxon>
        <taxon>Basidiomycota</taxon>
        <taxon>Pucciniomycotina</taxon>
        <taxon>Pucciniomycetes</taxon>
        <taxon>Pucciniales</taxon>
        <taxon>Sphaerophragmiaceae</taxon>
        <taxon>Austropuccinia</taxon>
    </lineage>
</organism>
<keyword evidence="6" id="KW-0540">Nuclease</keyword>
<keyword evidence="17" id="KW-0917">Virion maturation</keyword>
<dbReference type="PROSITE" id="PS50994">
    <property type="entry name" value="INTEGRASE"/>
    <property type="match status" value="1"/>
</dbReference>
<evidence type="ECO:0000256" key="11">
    <source>
        <dbReference type="ARBA" id="ARBA00022840"/>
    </source>
</evidence>
<keyword evidence="3" id="KW-1188">Viral release from host cell</keyword>
<dbReference type="InterPro" id="IPR036397">
    <property type="entry name" value="RNaseH_sf"/>
</dbReference>
<dbReference type="InterPro" id="IPR012337">
    <property type="entry name" value="RNaseH-like_sf"/>
</dbReference>
<keyword evidence="5" id="KW-0548">Nucleotidyltransferase</keyword>
<evidence type="ECO:0000313" key="22">
    <source>
        <dbReference type="EMBL" id="MBW0505652.1"/>
    </source>
</evidence>
<dbReference type="InterPro" id="IPR039537">
    <property type="entry name" value="Retrotran_Ty1/copia-like"/>
</dbReference>
<proteinExistence type="predicted"/>
<evidence type="ECO:0000256" key="5">
    <source>
        <dbReference type="ARBA" id="ARBA00022695"/>
    </source>
</evidence>
<evidence type="ECO:0000256" key="17">
    <source>
        <dbReference type="ARBA" id="ARBA00023113"/>
    </source>
</evidence>
<keyword evidence="23" id="KW-1185">Reference proteome</keyword>
<keyword evidence="16" id="KW-0808">Transferase</keyword>
<evidence type="ECO:0000256" key="12">
    <source>
        <dbReference type="ARBA" id="ARBA00022842"/>
    </source>
</evidence>
<keyword evidence="18" id="KW-0233">DNA recombination</keyword>
<dbReference type="GO" id="GO:0004519">
    <property type="term" value="F:endonuclease activity"/>
    <property type="evidence" value="ECO:0007669"/>
    <property type="project" value="UniProtKB-KW"/>
</dbReference>
<dbReference type="Gene3D" id="3.30.420.10">
    <property type="entry name" value="Ribonuclease H-like superfamily/Ribonuclease H"/>
    <property type="match status" value="1"/>
</dbReference>
<feature type="domain" description="Integrase catalytic" evidence="21">
    <location>
        <begin position="180"/>
        <end position="348"/>
    </location>
</feature>
<keyword evidence="4" id="KW-0645">Protease</keyword>
<dbReference type="EMBL" id="AVOT02018619">
    <property type="protein sequence ID" value="MBW0505652.1"/>
    <property type="molecule type" value="Genomic_DNA"/>
</dbReference>
<dbReference type="InterPro" id="IPR054722">
    <property type="entry name" value="PolX-like_BBD"/>
</dbReference>
<comment type="catalytic activity">
    <reaction evidence="20">
        <text>DNA(n) + a 2'-deoxyribonucleoside 5'-triphosphate = DNA(n+1) + diphosphate</text>
        <dbReference type="Rhea" id="RHEA:22508"/>
        <dbReference type="Rhea" id="RHEA-COMP:17339"/>
        <dbReference type="Rhea" id="RHEA-COMP:17340"/>
        <dbReference type="ChEBI" id="CHEBI:33019"/>
        <dbReference type="ChEBI" id="CHEBI:61560"/>
        <dbReference type="ChEBI" id="CHEBI:173112"/>
        <dbReference type="EC" id="2.7.7.7"/>
    </reaction>
</comment>
<keyword evidence="7" id="KW-0479">Metal-binding</keyword>
<evidence type="ECO:0000256" key="1">
    <source>
        <dbReference type="ARBA" id="ARBA00002180"/>
    </source>
</evidence>
<evidence type="ECO:0000256" key="9">
    <source>
        <dbReference type="ARBA" id="ARBA00022759"/>
    </source>
</evidence>
<dbReference type="PANTHER" id="PTHR42648:SF11">
    <property type="entry name" value="TRANSPOSON TY4-P GAG-POL POLYPROTEIN"/>
    <property type="match status" value="1"/>
</dbReference>
<keyword evidence="9" id="KW-0255">Endonuclease</keyword>
<evidence type="ECO:0000256" key="13">
    <source>
        <dbReference type="ARBA" id="ARBA00022884"/>
    </source>
</evidence>
<dbReference type="Proteomes" id="UP000765509">
    <property type="component" value="Unassembled WGS sequence"/>
</dbReference>
<evidence type="ECO:0000256" key="15">
    <source>
        <dbReference type="ARBA" id="ARBA00022918"/>
    </source>
</evidence>
<dbReference type="Pfam" id="PF22936">
    <property type="entry name" value="Pol_BBD"/>
    <property type="match status" value="1"/>
</dbReference>
<evidence type="ECO:0000256" key="3">
    <source>
        <dbReference type="ARBA" id="ARBA00022612"/>
    </source>
</evidence>
<comment type="function">
    <text evidence="1">The aspartyl protease (PR) mediates the proteolytic cleavages of the Gag and Gag-Pol polyproteins after assembly of the VLP.</text>
</comment>
<keyword evidence="2" id="KW-0815">Transposition</keyword>
<evidence type="ECO:0000256" key="20">
    <source>
        <dbReference type="ARBA" id="ARBA00049244"/>
    </source>
</evidence>
<evidence type="ECO:0000256" key="19">
    <source>
        <dbReference type="ARBA" id="ARBA00048173"/>
    </source>
</evidence>
<evidence type="ECO:0000256" key="4">
    <source>
        <dbReference type="ARBA" id="ARBA00022670"/>
    </source>
</evidence>
<keyword evidence="14" id="KW-0229">DNA integration</keyword>
<dbReference type="OrthoDB" id="1305950at2759"/>
<dbReference type="GO" id="GO:0005634">
    <property type="term" value="C:nucleus"/>
    <property type="evidence" value="ECO:0007669"/>
    <property type="project" value="UniProtKB-ARBA"/>
</dbReference>